<feature type="transmembrane region" description="Helical" evidence="1">
    <location>
        <begin position="82"/>
        <end position="99"/>
    </location>
</feature>
<dbReference type="RefSeq" id="XP_073554317.1">
    <property type="nucleotide sequence ID" value="XM_073707222.1"/>
</dbReference>
<comment type="caution">
    <text evidence="2">The sequence shown here is derived from an EMBL/GenBank/DDBJ whole genome shotgun (WGS) entry which is preliminary data.</text>
</comment>
<sequence length="200" mass="21783">MERLSCRLPFQLLPLAHLLRHSGNWPLAALHVHVLRYGPPSYSARTSTDWAGSILSPVIHVLNNGGSQHLAIASIVRIGHSLTKVGSVFFFFFLLVLFLRREEAVLPILPFLFHHHQRKTSAGAGPIAMRCHARTTPSQAPGTAIAVLVHGRASIVCCFKIGCLASCLVVFFFLSCPFRVVGLLSCASFQGGQISSSFLL</sequence>
<accession>A0ABY2GR89</accession>
<evidence type="ECO:0000313" key="3">
    <source>
        <dbReference type="Proteomes" id="UP001642720"/>
    </source>
</evidence>
<feature type="transmembrane region" description="Helical" evidence="1">
    <location>
        <begin position="153"/>
        <end position="174"/>
    </location>
</feature>
<dbReference type="GeneID" id="300581672"/>
<evidence type="ECO:0000313" key="2">
    <source>
        <dbReference type="EMBL" id="TFA98115.1"/>
    </source>
</evidence>
<keyword evidence="1" id="KW-1133">Transmembrane helix</keyword>
<dbReference type="EMBL" id="PPTA01000023">
    <property type="protein sequence ID" value="TFA98115.1"/>
    <property type="molecule type" value="Genomic_DNA"/>
</dbReference>
<keyword evidence="3" id="KW-1185">Reference proteome</keyword>
<keyword evidence="1" id="KW-0472">Membrane</keyword>
<protein>
    <submittedName>
        <fullName evidence="2">Uncharacterized protein</fullName>
    </submittedName>
</protein>
<name>A0ABY2GR89_9HYPO</name>
<organism evidence="2 3">
    <name type="scientific">Trichoderma ghanense</name>
    <dbReference type="NCBI Taxonomy" id="65468"/>
    <lineage>
        <taxon>Eukaryota</taxon>
        <taxon>Fungi</taxon>
        <taxon>Dikarya</taxon>
        <taxon>Ascomycota</taxon>
        <taxon>Pezizomycotina</taxon>
        <taxon>Sordariomycetes</taxon>
        <taxon>Hypocreomycetidae</taxon>
        <taxon>Hypocreales</taxon>
        <taxon>Hypocreaceae</taxon>
        <taxon>Trichoderma</taxon>
    </lineage>
</organism>
<gene>
    <name evidence="2" type="ORF">CCMA1212_010169</name>
</gene>
<keyword evidence="1" id="KW-0812">Transmembrane</keyword>
<proteinExistence type="predicted"/>
<reference evidence="2 3" key="1">
    <citation type="submission" date="2018-01" db="EMBL/GenBank/DDBJ databases">
        <title>Genome characterization of the sugarcane-associated fungus Trichoderma ghanense CCMA-1212 and their application in lignocelulose bioconversion.</title>
        <authorList>
            <person name="Steindorff A.S."/>
            <person name="Mendes T.D."/>
            <person name="Vilela E.S.D."/>
            <person name="Rodrigues D.S."/>
            <person name="Formighieri E.F."/>
            <person name="Melo I.S."/>
            <person name="Favaro L.C.L."/>
        </authorList>
    </citation>
    <scope>NUCLEOTIDE SEQUENCE [LARGE SCALE GENOMIC DNA]</scope>
    <source>
        <strain evidence="2 3">CCMA-1212</strain>
    </source>
</reference>
<dbReference type="Proteomes" id="UP001642720">
    <property type="component" value="Unassembled WGS sequence"/>
</dbReference>
<evidence type="ECO:0000256" key="1">
    <source>
        <dbReference type="SAM" id="Phobius"/>
    </source>
</evidence>